<protein>
    <submittedName>
        <fullName evidence="1">Uncharacterized protein</fullName>
    </submittedName>
</protein>
<proteinExistence type="predicted"/>
<dbReference type="Proteomes" id="UP000829398">
    <property type="component" value="Chromosome 2"/>
</dbReference>
<gene>
    <name evidence="1" type="ORF">KPL71_004074</name>
</gene>
<keyword evidence="2" id="KW-1185">Reference proteome</keyword>
<sequence length="381" mass="43552">MVYLPEGKLIVGCKWIFTVKYNSDGSLERYKARSVAKGLTQTYGVDYQETFAPVAKLNIIRILLSVAINLEWSLFQLDVQNGFLNGELEEEVYMGAPLVLKTSLEERFTRFVRKEGYSQGQSDHTMFVKHTDGGKMVVLIVYVDDIILTGNDGDEMSRSRMGIFMSQRKYVLNLLEETGMSGCRPNDTHVDPNQKLGEVSDGERLVGKLIYLSHTRLDIAFVIRVVSQYMHSPYVEHLEAVHKILRYLKSAPRRGLLFKKSDQRSVEVFTDADRAGSVSDKRSTSGYCTFLWEYLITCRSKKQNVVARSSTEVEFRAMANGVCEVLWIKNVLGELKLDIEAPMRLFCDNKSAISIANNLVQYDRTKHIEIDRHFIKEKLEN</sequence>
<reference evidence="2" key="1">
    <citation type="journal article" date="2023" name="Hortic. Res.">
        <title>A chromosome-level phased genome enabling allele-level studies in sweet orange: a case study on citrus Huanglongbing tolerance.</title>
        <authorList>
            <person name="Wu B."/>
            <person name="Yu Q."/>
            <person name="Deng Z."/>
            <person name="Duan Y."/>
            <person name="Luo F."/>
            <person name="Gmitter F. Jr."/>
        </authorList>
    </citation>
    <scope>NUCLEOTIDE SEQUENCE [LARGE SCALE GENOMIC DNA]</scope>
    <source>
        <strain evidence="2">cv. Valencia</strain>
    </source>
</reference>
<accession>A0ACB8N3H4</accession>
<evidence type="ECO:0000313" key="1">
    <source>
        <dbReference type="EMBL" id="KAH9792321.1"/>
    </source>
</evidence>
<name>A0ACB8N3H4_CITSI</name>
<dbReference type="EMBL" id="CM039171">
    <property type="protein sequence ID" value="KAH9792321.1"/>
    <property type="molecule type" value="Genomic_DNA"/>
</dbReference>
<comment type="caution">
    <text evidence="1">The sequence shown here is derived from an EMBL/GenBank/DDBJ whole genome shotgun (WGS) entry which is preliminary data.</text>
</comment>
<organism evidence="1 2">
    <name type="scientific">Citrus sinensis</name>
    <name type="common">Sweet orange</name>
    <name type="synonym">Citrus aurantium var. sinensis</name>
    <dbReference type="NCBI Taxonomy" id="2711"/>
    <lineage>
        <taxon>Eukaryota</taxon>
        <taxon>Viridiplantae</taxon>
        <taxon>Streptophyta</taxon>
        <taxon>Embryophyta</taxon>
        <taxon>Tracheophyta</taxon>
        <taxon>Spermatophyta</taxon>
        <taxon>Magnoliopsida</taxon>
        <taxon>eudicotyledons</taxon>
        <taxon>Gunneridae</taxon>
        <taxon>Pentapetalae</taxon>
        <taxon>rosids</taxon>
        <taxon>malvids</taxon>
        <taxon>Sapindales</taxon>
        <taxon>Rutaceae</taxon>
        <taxon>Aurantioideae</taxon>
        <taxon>Citrus</taxon>
    </lineage>
</organism>
<evidence type="ECO:0000313" key="2">
    <source>
        <dbReference type="Proteomes" id="UP000829398"/>
    </source>
</evidence>